<dbReference type="AlphaFoldDB" id="E4XPX8"/>
<evidence type="ECO:0000313" key="3">
    <source>
        <dbReference type="EMBL" id="CBY11864.1"/>
    </source>
</evidence>
<dbReference type="InterPro" id="IPR051589">
    <property type="entry name" value="Sialate-O-sulfotransferase"/>
</dbReference>
<sequence>MNPNISGRIVLLALILIPLYLMITIVYINKINRIKSTIFEFGEFDSAAQNSTFEINNDSNSSYDCSKDVKIGEPGQFKLIYIISVKGSGNTWTRQLLQSLTGFYAGGAYHEIKEEIDTDEFYEQAPFPGEHFKPDSGKVLGIKTHNSNGVKKGDASILVMRNPYDTFKAEFNRVMYQRQTGDGAAAHTASVALENFQSDKWRQFVQKMAKTWSNFYEYVILEAKKEEKNFHILFFDALKIEKVAEMESLYDFLRNEAGNNFEVENIEDRLKCIEEQNFDNFKREKQQIDFELFLPDEITMINGFIKDYKKFFSKNKINFSEKILDGWLKKPTVTFPRKLNN</sequence>
<keyword evidence="2" id="KW-0472">Membrane</keyword>
<dbReference type="SUPFAM" id="SSF52540">
    <property type="entry name" value="P-loop containing nucleoside triphosphate hydrolases"/>
    <property type="match status" value="1"/>
</dbReference>
<dbReference type="InParanoid" id="E4XPX8"/>
<dbReference type="PANTHER" id="PTHR45964">
    <property type="entry name" value="WSCD FAMILY MEMBER CG9164"/>
    <property type="match status" value="1"/>
</dbReference>
<comment type="similarity">
    <text evidence="1">Belongs to the WSCD family.</text>
</comment>
<gene>
    <name evidence="3" type="ORF">GSOID_T00017261001</name>
</gene>
<accession>E4XPX8</accession>
<proteinExistence type="inferred from homology"/>
<feature type="transmembrane region" description="Helical" evidence="2">
    <location>
        <begin position="6"/>
        <end position="28"/>
    </location>
</feature>
<reference evidence="3" key="1">
    <citation type="journal article" date="2010" name="Science">
        <title>Plasticity of animal genome architecture unmasked by rapid evolution of a pelagic tunicate.</title>
        <authorList>
            <person name="Denoeud F."/>
            <person name="Henriet S."/>
            <person name="Mungpakdee S."/>
            <person name="Aury J.M."/>
            <person name="Da Silva C."/>
            <person name="Brinkmann H."/>
            <person name="Mikhaleva J."/>
            <person name="Olsen L.C."/>
            <person name="Jubin C."/>
            <person name="Canestro C."/>
            <person name="Bouquet J.M."/>
            <person name="Danks G."/>
            <person name="Poulain J."/>
            <person name="Campsteijn C."/>
            <person name="Adamski M."/>
            <person name="Cross I."/>
            <person name="Yadetie F."/>
            <person name="Muffato M."/>
            <person name="Louis A."/>
            <person name="Butcher S."/>
            <person name="Tsagkogeorga G."/>
            <person name="Konrad A."/>
            <person name="Singh S."/>
            <person name="Jensen M.F."/>
            <person name="Cong E.H."/>
            <person name="Eikeseth-Otteraa H."/>
            <person name="Noel B."/>
            <person name="Anthouard V."/>
            <person name="Porcel B.M."/>
            <person name="Kachouri-Lafond R."/>
            <person name="Nishino A."/>
            <person name="Ugolini M."/>
            <person name="Chourrout P."/>
            <person name="Nishida H."/>
            <person name="Aasland R."/>
            <person name="Huzurbazar S."/>
            <person name="Westhof E."/>
            <person name="Delsuc F."/>
            <person name="Lehrach H."/>
            <person name="Reinhardt R."/>
            <person name="Weissenbach J."/>
            <person name="Roy S.W."/>
            <person name="Artiguenave F."/>
            <person name="Postlethwait J.H."/>
            <person name="Manak J.R."/>
            <person name="Thompson E.M."/>
            <person name="Jaillon O."/>
            <person name="Du Pasquier L."/>
            <person name="Boudinot P."/>
            <person name="Liberles D.A."/>
            <person name="Volff J.N."/>
            <person name="Philippe H."/>
            <person name="Lenhard B."/>
            <person name="Roest Crollius H."/>
            <person name="Wincker P."/>
            <person name="Chourrout D."/>
        </authorList>
    </citation>
    <scope>NUCLEOTIDE SEQUENCE [LARGE SCALE GENOMIC DNA]</scope>
</reference>
<dbReference type="Proteomes" id="UP000001307">
    <property type="component" value="Unassembled WGS sequence"/>
</dbReference>
<dbReference type="InterPro" id="IPR027417">
    <property type="entry name" value="P-loop_NTPase"/>
</dbReference>
<evidence type="ECO:0008006" key="5">
    <source>
        <dbReference type="Google" id="ProtNLM"/>
    </source>
</evidence>
<evidence type="ECO:0000256" key="1">
    <source>
        <dbReference type="ARBA" id="ARBA00010236"/>
    </source>
</evidence>
<keyword evidence="4" id="KW-1185">Reference proteome</keyword>
<dbReference type="PANTHER" id="PTHR45964:SF9">
    <property type="entry name" value="SULFOTRANSFERASE"/>
    <property type="match status" value="1"/>
</dbReference>
<dbReference type="EMBL" id="FN653098">
    <property type="protein sequence ID" value="CBY11864.1"/>
    <property type="molecule type" value="Genomic_DNA"/>
</dbReference>
<name>E4XPX8_OIKDI</name>
<evidence type="ECO:0000313" key="4">
    <source>
        <dbReference type="Proteomes" id="UP000001307"/>
    </source>
</evidence>
<keyword evidence="2" id="KW-0812">Transmembrane</keyword>
<dbReference type="Gene3D" id="3.40.50.300">
    <property type="entry name" value="P-loop containing nucleotide triphosphate hydrolases"/>
    <property type="match status" value="1"/>
</dbReference>
<protein>
    <recommendedName>
        <fullName evidence="5">Sulfotransferase</fullName>
    </recommendedName>
</protein>
<organism evidence="3">
    <name type="scientific">Oikopleura dioica</name>
    <name type="common">Tunicate</name>
    <dbReference type="NCBI Taxonomy" id="34765"/>
    <lineage>
        <taxon>Eukaryota</taxon>
        <taxon>Metazoa</taxon>
        <taxon>Chordata</taxon>
        <taxon>Tunicata</taxon>
        <taxon>Appendicularia</taxon>
        <taxon>Copelata</taxon>
        <taxon>Oikopleuridae</taxon>
        <taxon>Oikopleura</taxon>
    </lineage>
</organism>
<keyword evidence="2" id="KW-1133">Transmembrane helix</keyword>
<dbReference type="OrthoDB" id="10437964at2759"/>
<evidence type="ECO:0000256" key="2">
    <source>
        <dbReference type="SAM" id="Phobius"/>
    </source>
</evidence>